<dbReference type="GO" id="GO:0016779">
    <property type="term" value="F:nucleotidyltransferase activity"/>
    <property type="evidence" value="ECO:0007669"/>
    <property type="project" value="UniProtKB-KW"/>
</dbReference>
<gene>
    <name evidence="4" type="ORF">HERI1096_LOCUS28317</name>
</gene>
<dbReference type="SUPFAM" id="SSF53448">
    <property type="entry name" value="Nucleotide-diphospho-sugar transferases"/>
    <property type="match status" value="1"/>
</dbReference>
<protein>
    <recommendedName>
        <fullName evidence="3">Nucleotidyl transferase domain-containing protein</fullName>
    </recommendedName>
</protein>
<evidence type="ECO:0000256" key="2">
    <source>
        <dbReference type="ARBA" id="ARBA00022695"/>
    </source>
</evidence>
<dbReference type="Gene3D" id="3.90.550.10">
    <property type="entry name" value="Spore Coat Polysaccharide Biosynthesis Protein SpsA, Chain A"/>
    <property type="match status" value="1"/>
</dbReference>
<keyword evidence="1" id="KW-0808">Transferase</keyword>
<feature type="domain" description="Nucleotidyl transferase" evidence="3">
    <location>
        <begin position="7"/>
        <end position="183"/>
    </location>
</feature>
<dbReference type="InterPro" id="IPR005835">
    <property type="entry name" value="NTP_transferase_dom"/>
</dbReference>
<evidence type="ECO:0000259" key="3">
    <source>
        <dbReference type="Pfam" id="PF00483"/>
    </source>
</evidence>
<dbReference type="AlphaFoldDB" id="A0A7S3BE25"/>
<dbReference type="InterPro" id="IPR050065">
    <property type="entry name" value="GlmU-like"/>
</dbReference>
<sequence length="413" mass="45992">MNVIVPLGGLGTRFQKEGYTRPKPFVRVLGKEMILWVLDNLTLGVDDALVIVFNPAFLSMDVFMREVVQSKYPKCTLVELAGPTRGAAETVLLGLKGLPSSRRSRPCMLCDGDCFYVTDIVGMYRPVSESSNATFCFHDSQPKPIYSYVTLIDGSENMVDDIKEKIKISDYANTGCYCFRNGHELERYCEKIIEAGAMQLSQDQKGEFYTSGVIKAMLDDKIPCKMLELTTKDYYVLGTPAQVEDFCRDWNDQPSRRFVFGVFGTLISQPRGGDISSSEPVERNVAYVRQLYSQGHLIILSTTPISPGAKIALVDRLKALDVPYHHLDCNQIAADFFIDSTAIDPIQGELKTYLGYYATRVTCSSAPTMPHQLASCDSIFQAFKSFIFGYIPSGLLFPALPAEQVPLASEPRE</sequence>
<organism evidence="4">
    <name type="scientific">Haptolina ericina</name>
    <dbReference type="NCBI Taxonomy" id="156174"/>
    <lineage>
        <taxon>Eukaryota</taxon>
        <taxon>Haptista</taxon>
        <taxon>Haptophyta</taxon>
        <taxon>Prymnesiophyceae</taxon>
        <taxon>Prymnesiales</taxon>
        <taxon>Prymnesiaceae</taxon>
        <taxon>Haptolina</taxon>
    </lineage>
</organism>
<name>A0A7S3BE25_9EUKA</name>
<dbReference type="EMBL" id="HBHX01051266">
    <property type="protein sequence ID" value="CAE0130725.1"/>
    <property type="molecule type" value="Transcribed_RNA"/>
</dbReference>
<dbReference type="Pfam" id="PF00483">
    <property type="entry name" value="NTP_transferase"/>
    <property type="match status" value="1"/>
</dbReference>
<accession>A0A7S3BE25</accession>
<dbReference type="InterPro" id="IPR023214">
    <property type="entry name" value="HAD_sf"/>
</dbReference>
<proteinExistence type="predicted"/>
<dbReference type="Gene3D" id="3.40.50.1000">
    <property type="entry name" value="HAD superfamily/HAD-like"/>
    <property type="match status" value="1"/>
</dbReference>
<keyword evidence="2" id="KW-0548">Nucleotidyltransferase</keyword>
<dbReference type="InterPro" id="IPR029044">
    <property type="entry name" value="Nucleotide-diphossugar_trans"/>
</dbReference>
<evidence type="ECO:0000256" key="1">
    <source>
        <dbReference type="ARBA" id="ARBA00022679"/>
    </source>
</evidence>
<dbReference type="PANTHER" id="PTHR43584">
    <property type="entry name" value="NUCLEOTIDYL TRANSFERASE"/>
    <property type="match status" value="1"/>
</dbReference>
<evidence type="ECO:0000313" key="4">
    <source>
        <dbReference type="EMBL" id="CAE0130725.1"/>
    </source>
</evidence>
<dbReference type="PANTHER" id="PTHR43584:SF8">
    <property type="entry name" value="N-ACETYLMURAMATE ALPHA-1-PHOSPHATE URIDYLYLTRANSFERASE"/>
    <property type="match status" value="1"/>
</dbReference>
<reference evidence="4" key="1">
    <citation type="submission" date="2021-01" db="EMBL/GenBank/DDBJ databases">
        <authorList>
            <person name="Corre E."/>
            <person name="Pelletier E."/>
            <person name="Niang G."/>
            <person name="Scheremetjew M."/>
            <person name="Finn R."/>
            <person name="Kale V."/>
            <person name="Holt S."/>
            <person name="Cochrane G."/>
            <person name="Meng A."/>
            <person name="Brown T."/>
            <person name="Cohen L."/>
        </authorList>
    </citation>
    <scope>NUCLEOTIDE SEQUENCE</scope>
    <source>
        <strain evidence="4">CCMP281</strain>
    </source>
</reference>